<feature type="region of interest" description="Disordered" evidence="1">
    <location>
        <begin position="1"/>
        <end position="27"/>
    </location>
</feature>
<proteinExistence type="predicted"/>
<dbReference type="Proteomes" id="UP001164746">
    <property type="component" value="Chromosome 14"/>
</dbReference>
<keyword evidence="3" id="KW-1185">Reference proteome</keyword>
<gene>
    <name evidence="2" type="ORF">MAR_012313</name>
</gene>
<dbReference type="EMBL" id="CP111025">
    <property type="protein sequence ID" value="WAR26609.1"/>
    <property type="molecule type" value="Genomic_DNA"/>
</dbReference>
<reference evidence="2" key="1">
    <citation type="submission" date="2022-11" db="EMBL/GenBank/DDBJ databases">
        <title>Centuries of genome instability and evolution in soft-shell clam transmissible cancer (bioRxiv).</title>
        <authorList>
            <person name="Hart S.F.M."/>
            <person name="Yonemitsu M.A."/>
            <person name="Giersch R.M."/>
            <person name="Beal B.F."/>
            <person name="Arriagada G."/>
            <person name="Davis B.W."/>
            <person name="Ostrander E.A."/>
            <person name="Goff S.P."/>
            <person name="Metzger M.J."/>
        </authorList>
    </citation>
    <scope>NUCLEOTIDE SEQUENCE</scope>
    <source>
        <strain evidence="2">MELC-2E11</strain>
        <tissue evidence="2">Siphon/mantle</tissue>
    </source>
</reference>
<evidence type="ECO:0000313" key="3">
    <source>
        <dbReference type="Proteomes" id="UP001164746"/>
    </source>
</evidence>
<protein>
    <submittedName>
        <fullName evidence="2">Uncharacterized protein</fullName>
    </submittedName>
</protein>
<accession>A0ABY7FZA2</accession>
<evidence type="ECO:0000313" key="2">
    <source>
        <dbReference type="EMBL" id="WAR26609.1"/>
    </source>
</evidence>
<organism evidence="2 3">
    <name type="scientific">Mya arenaria</name>
    <name type="common">Soft-shell clam</name>
    <dbReference type="NCBI Taxonomy" id="6604"/>
    <lineage>
        <taxon>Eukaryota</taxon>
        <taxon>Metazoa</taxon>
        <taxon>Spiralia</taxon>
        <taxon>Lophotrochozoa</taxon>
        <taxon>Mollusca</taxon>
        <taxon>Bivalvia</taxon>
        <taxon>Autobranchia</taxon>
        <taxon>Heteroconchia</taxon>
        <taxon>Euheterodonta</taxon>
        <taxon>Imparidentia</taxon>
        <taxon>Neoheterodontei</taxon>
        <taxon>Myida</taxon>
        <taxon>Myoidea</taxon>
        <taxon>Myidae</taxon>
        <taxon>Mya</taxon>
    </lineage>
</organism>
<feature type="compositionally biased region" description="Basic and acidic residues" evidence="1">
    <location>
        <begin position="1"/>
        <end position="16"/>
    </location>
</feature>
<name>A0ABY7FZA2_MYAAR</name>
<sequence>MNESKGKNEIGTKRNFEISNDMEMTLSTPTPLATVTECCPSQRRSLLEDFKCPDVSFGQKSAILRNYERHRNQCLKLMVLMNHEPQGTVFNKD</sequence>
<evidence type="ECO:0000256" key="1">
    <source>
        <dbReference type="SAM" id="MobiDB-lite"/>
    </source>
</evidence>